<evidence type="ECO:0000313" key="6">
    <source>
        <dbReference type="EMBL" id="MBC8541297.1"/>
    </source>
</evidence>
<dbReference type="GO" id="GO:0005737">
    <property type="term" value="C:cytoplasm"/>
    <property type="evidence" value="ECO:0007669"/>
    <property type="project" value="UniProtKB-SubCell"/>
</dbReference>
<keyword evidence="2 5" id="KW-0717">Septation</keyword>
<accession>A0A926DP63</accession>
<dbReference type="InterPro" id="IPR023052">
    <property type="entry name" value="Cell_div_SepF"/>
</dbReference>
<comment type="subunit">
    <text evidence="5">Homodimer. Interacts with FtsZ.</text>
</comment>
<name>A0A926DP63_9FIRM</name>
<dbReference type="PANTHER" id="PTHR35798">
    <property type="entry name" value="CELL DIVISION PROTEIN SEPF"/>
    <property type="match status" value="1"/>
</dbReference>
<dbReference type="PANTHER" id="PTHR35798:SF1">
    <property type="entry name" value="CELL DIVISION PROTEIN SEPF"/>
    <property type="match status" value="1"/>
</dbReference>
<dbReference type="RefSeq" id="WP_177680252.1">
    <property type="nucleotide sequence ID" value="NZ_JACRSU010000003.1"/>
</dbReference>
<gene>
    <name evidence="5 6" type="primary">sepF</name>
    <name evidence="6" type="ORF">H8698_09950</name>
</gene>
<dbReference type="AlphaFoldDB" id="A0A926DP63"/>
<keyword evidence="3 5" id="KW-0131">Cell cycle</keyword>
<dbReference type="InterPro" id="IPR007561">
    <property type="entry name" value="Cell_div_SepF/SepF-rel"/>
</dbReference>
<evidence type="ECO:0000256" key="4">
    <source>
        <dbReference type="ARBA" id="ARBA00044936"/>
    </source>
</evidence>
<comment type="subcellular location">
    <subcellularLocation>
        <location evidence="5">Cytoplasm</location>
    </subcellularLocation>
    <text evidence="5">Localizes to the division site, in a FtsZ-dependent manner.</text>
</comment>
<evidence type="ECO:0000256" key="3">
    <source>
        <dbReference type="ARBA" id="ARBA00023306"/>
    </source>
</evidence>
<dbReference type="GO" id="GO:0043093">
    <property type="term" value="P:FtsZ-dependent cytokinesis"/>
    <property type="evidence" value="ECO:0007669"/>
    <property type="project" value="UniProtKB-UniRule"/>
</dbReference>
<comment type="similarity">
    <text evidence="5">Belongs to the SepF family.</text>
</comment>
<dbReference type="HAMAP" id="MF_01197">
    <property type="entry name" value="SepF"/>
    <property type="match status" value="1"/>
</dbReference>
<sequence length="141" mass="15567">MSAMNKMLKWIGIAEEDDEEFFDTETDMDEAVEPAMPLGRKAKVSSISGGAPSRVVVIQFQNFDDAKDAADHLKNKKPVVANLEKLDNDTTRRVVDFLSGAVYGVAGRIQNVSNRIFLITPANVEVTGNYQDNIKGFPFVN</sequence>
<protein>
    <recommendedName>
        <fullName evidence="5">Cell division protein SepF</fullName>
    </recommendedName>
</protein>
<keyword evidence="1 5" id="KW-0132">Cell division</keyword>
<proteinExistence type="inferred from homology"/>
<evidence type="ECO:0000313" key="7">
    <source>
        <dbReference type="Proteomes" id="UP000611762"/>
    </source>
</evidence>
<dbReference type="Gene3D" id="3.30.110.150">
    <property type="entry name" value="SepF-like protein"/>
    <property type="match status" value="1"/>
</dbReference>
<dbReference type="Proteomes" id="UP000611762">
    <property type="component" value="Unassembled WGS sequence"/>
</dbReference>
<dbReference type="GO" id="GO:0000917">
    <property type="term" value="P:division septum assembly"/>
    <property type="evidence" value="ECO:0007669"/>
    <property type="project" value="UniProtKB-KW"/>
</dbReference>
<organism evidence="6 7">
    <name type="scientific">Congzhengia minquanensis</name>
    <dbReference type="NCBI Taxonomy" id="2763657"/>
    <lineage>
        <taxon>Bacteria</taxon>
        <taxon>Bacillati</taxon>
        <taxon>Bacillota</taxon>
        <taxon>Clostridia</taxon>
        <taxon>Eubacteriales</taxon>
        <taxon>Oscillospiraceae</taxon>
        <taxon>Congzhengia</taxon>
    </lineage>
</organism>
<comment type="caution">
    <text evidence="6">The sequence shown here is derived from an EMBL/GenBank/DDBJ whole genome shotgun (WGS) entry which is preliminary data.</text>
</comment>
<reference evidence="6" key="1">
    <citation type="submission" date="2020-08" db="EMBL/GenBank/DDBJ databases">
        <title>Genome public.</title>
        <authorList>
            <person name="Liu C."/>
            <person name="Sun Q."/>
        </authorList>
    </citation>
    <scope>NUCLEOTIDE SEQUENCE</scope>
    <source>
        <strain evidence="6">H8</strain>
    </source>
</reference>
<keyword evidence="5" id="KW-0963">Cytoplasm</keyword>
<comment type="function">
    <text evidence="4 5">Cell division protein that is part of the divisome complex and is recruited early to the Z-ring. Probably stimulates Z-ring formation, perhaps through the cross-linking of FtsZ protofilaments. Its function overlaps with FtsA.</text>
</comment>
<dbReference type="InterPro" id="IPR038594">
    <property type="entry name" value="SepF-like_sf"/>
</dbReference>
<evidence type="ECO:0000256" key="2">
    <source>
        <dbReference type="ARBA" id="ARBA00023210"/>
    </source>
</evidence>
<keyword evidence="7" id="KW-1185">Reference proteome</keyword>
<evidence type="ECO:0000256" key="5">
    <source>
        <dbReference type="HAMAP-Rule" id="MF_01197"/>
    </source>
</evidence>
<evidence type="ECO:0000256" key="1">
    <source>
        <dbReference type="ARBA" id="ARBA00022618"/>
    </source>
</evidence>
<dbReference type="EMBL" id="JACRSU010000003">
    <property type="protein sequence ID" value="MBC8541297.1"/>
    <property type="molecule type" value="Genomic_DNA"/>
</dbReference>
<dbReference type="Pfam" id="PF04472">
    <property type="entry name" value="SepF"/>
    <property type="match status" value="1"/>
</dbReference>